<gene>
    <name evidence="6" type="ORF">R7226_17360</name>
</gene>
<dbReference type="InterPro" id="IPR036188">
    <property type="entry name" value="FAD/NAD-bd_sf"/>
</dbReference>
<reference evidence="7" key="1">
    <citation type="submission" date="2023-07" db="EMBL/GenBank/DDBJ databases">
        <title>Conexibacter stalactiti sp. nov., isolated from stalactites in a lava cave and emended description of the genus Conexibacter.</title>
        <authorList>
            <person name="Lee S.D."/>
        </authorList>
    </citation>
    <scope>NUCLEOTIDE SEQUENCE [LARGE SCALE GENOMIC DNA]</scope>
    <source>
        <strain evidence="7">KCTC 39840</strain>
    </source>
</reference>
<dbReference type="InterPro" id="IPR007867">
    <property type="entry name" value="GMC_OxRtase_C"/>
</dbReference>
<evidence type="ECO:0000256" key="2">
    <source>
        <dbReference type="ARBA" id="ARBA00010790"/>
    </source>
</evidence>
<dbReference type="InterPro" id="IPR012132">
    <property type="entry name" value="GMC_OxRdtase"/>
</dbReference>
<evidence type="ECO:0000259" key="5">
    <source>
        <dbReference type="PROSITE" id="PS00624"/>
    </source>
</evidence>
<dbReference type="SUPFAM" id="SSF54373">
    <property type="entry name" value="FAD-linked reductases, C-terminal domain"/>
    <property type="match status" value="1"/>
</dbReference>
<dbReference type="EMBL" id="JAWSTH010000047">
    <property type="protein sequence ID" value="MDW5596119.1"/>
    <property type="molecule type" value="Genomic_DNA"/>
</dbReference>
<dbReference type="SUPFAM" id="SSF51905">
    <property type="entry name" value="FAD/NAD(P)-binding domain"/>
    <property type="match status" value="1"/>
</dbReference>
<accession>A0ABU4HVM6</accession>
<proteinExistence type="inferred from homology"/>
<reference evidence="6 7" key="2">
    <citation type="submission" date="2023-10" db="EMBL/GenBank/DDBJ databases">
        <authorList>
            <person name="Han X.F."/>
        </authorList>
    </citation>
    <scope>NUCLEOTIDE SEQUENCE [LARGE SCALE GENOMIC DNA]</scope>
    <source>
        <strain evidence="6 7">KCTC 39840</strain>
    </source>
</reference>
<comment type="similarity">
    <text evidence="2">Belongs to the GMC oxidoreductase family.</text>
</comment>
<evidence type="ECO:0000256" key="1">
    <source>
        <dbReference type="ARBA" id="ARBA00001974"/>
    </source>
</evidence>
<evidence type="ECO:0000313" key="6">
    <source>
        <dbReference type="EMBL" id="MDW5596119.1"/>
    </source>
</evidence>
<keyword evidence="7" id="KW-1185">Reference proteome</keyword>
<dbReference type="PROSITE" id="PS00624">
    <property type="entry name" value="GMC_OXRED_2"/>
    <property type="match status" value="1"/>
</dbReference>
<evidence type="ECO:0000256" key="3">
    <source>
        <dbReference type="ARBA" id="ARBA00022630"/>
    </source>
</evidence>
<name>A0ABU4HVM6_9ACTN</name>
<dbReference type="PANTHER" id="PTHR11552:SF147">
    <property type="entry name" value="CHOLINE DEHYDROGENASE, MITOCHONDRIAL"/>
    <property type="match status" value="1"/>
</dbReference>
<dbReference type="Proteomes" id="UP001284601">
    <property type="component" value="Unassembled WGS sequence"/>
</dbReference>
<comment type="cofactor">
    <cofactor evidence="1">
        <name>FAD</name>
        <dbReference type="ChEBI" id="CHEBI:57692"/>
    </cofactor>
</comment>
<organism evidence="6 7">
    <name type="scientific">Conexibacter stalactiti</name>
    <dbReference type="NCBI Taxonomy" id="1940611"/>
    <lineage>
        <taxon>Bacteria</taxon>
        <taxon>Bacillati</taxon>
        <taxon>Actinomycetota</taxon>
        <taxon>Thermoleophilia</taxon>
        <taxon>Solirubrobacterales</taxon>
        <taxon>Conexibacteraceae</taxon>
        <taxon>Conexibacter</taxon>
    </lineage>
</organism>
<dbReference type="Pfam" id="PF05199">
    <property type="entry name" value="GMC_oxred_C"/>
    <property type="match status" value="1"/>
</dbReference>
<keyword evidence="3" id="KW-0285">Flavoprotein</keyword>
<dbReference type="InterPro" id="IPR000172">
    <property type="entry name" value="GMC_OxRdtase_N"/>
</dbReference>
<dbReference type="PANTHER" id="PTHR11552">
    <property type="entry name" value="GLUCOSE-METHANOL-CHOLINE GMC OXIDOREDUCTASE"/>
    <property type="match status" value="1"/>
</dbReference>
<sequence length="521" mass="54226">MGATGLPHEAEVVIVGGGTAGAVVAARLAQAGVEVLVLEAGPDPGPFGDPRWPADLVDARRLGHSCDWGFDSGDTLPQPMRFERSRVLGGCSTHNGAVQTWGHARDYDGWAAAGNPGWSAAELLPLFERASQQLRVRTYAVEELTPWQRAWHDAGPAVGLPQLRDVNDLAEGVGIAPESVNVVGDGVRFNNAFAYLDPVRALPNLTIAGDALVDRVLIGPDGAARGVAVVRGGAVHEVAAPLVVLCGGAFCTPTVLLRSGVGPAAQLRALGIEVALDLPGVGENLHDQPFAMLRWEGSPQLVAAMDAAVARGWAPDEQVLAKAASRFEPDAFDLHLFAYSPTHIHGGWSWHAGASALRPRSRGHVRLTGRDPEAKPLIDHRFLSDPAGDDVAMLIDGIAQVRELAATGPLAALLGRELTPGADAAQPAALEAWLRAHPDSYWHPVGTAKMGPASDSAAVCDARGEVHGLPGCRVADAALMPSVPRAATAMPVTVIGERIAASILDERAGRGDAGGARGAHP</sequence>
<comment type="caution">
    <text evidence="6">The sequence shown here is derived from an EMBL/GenBank/DDBJ whole genome shotgun (WGS) entry which is preliminary data.</text>
</comment>
<dbReference type="Pfam" id="PF00732">
    <property type="entry name" value="GMC_oxred_N"/>
    <property type="match status" value="1"/>
</dbReference>
<dbReference type="RefSeq" id="WP_318598497.1">
    <property type="nucleotide sequence ID" value="NZ_JAWSTH010000047.1"/>
</dbReference>
<dbReference type="Gene3D" id="3.30.410.40">
    <property type="match status" value="1"/>
</dbReference>
<dbReference type="PRINTS" id="PR00420">
    <property type="entry name" value="RNGMNOXGNASE"/>
</dbReference>
<dbReference type="Gene3D" id="3.50.50.60">
    <property type="entry name" value="FAD/NAD(P)-binding domain"/>
    <property type="match status" value="1"/>
</dbReference>
<keyword evidence="4" id="KW-0274">FAD</keyword>
<dbReference type="PIRSF" id="PIRSF000137">
    <property type="entry name" value="Alcohol_oxidase"/>
    <property type="match status" value="1"/>
</dbReference>
<evidence type="ECO:0000256" key="4">
    <source>
        <dbReference type="ARBA" id="ARBA00022827"/>
    </source>
</evidence>
<protein>
    <submittedName>
        <fullName evidence="6">GMC family oxidoreductase N-terminal domain-containing protein</fullName>
    </submittedName>
</protein>
<feature type="domain" description="Glucose-methanol-choline oxidoreductase N-terminal" evidence="5">
    <location>
        <begin position="248"/>
        <end position="262"/>
    </location>
</feature>
<evidence type="ECO:0000313" key="7">
    <source>
        <dbReference type="Proteomes" id="UP001284601"/>
    </source>
</evidence>